<keyword evidence="2" id="KW-1185">Reference proteome</keyword>
<comment type="caution">
    <text evidence="1">The sequence shown here is derived from an EMBL/GenBank/DDBJ whole genome shotgun (WGS) entry which is preliminary data.</text>
</comment>
<dbReference type="RefSeq" id="WP_203791207.1">
    <property type="nucleotide sequence ID" value="NZ_BOMV01000122.1"/>
</dbReference>
<dbReference type="InterPro" id="IPR011856">
    <property type="entry name" value="tRNA_endonuc-like_dom_sf"/>
</dbReference>
<dbReference type="GO" id="GO:0003676">
    <property type="term" value="F:nucleic acid binding"/>
    <property type="evidence" value="ECO:0007669"/>
    <property type="project" value="InterPro"/>
</dbReference>
<evidence type="ECO:0008006" key="3">
    <source>
        <dbReference type="Google" id="ProtNLM"/>
    </source>
</evidence>
<dbReference type="AlphaFoldDB" id="A0A919N1R4"/>
<protein>
    <recommendedName>
        <fullName evidence="3">DUF91 domain-containing protein</fullName>
    </recommendedName>
</protein>
<name>A0A919N1R4_9ACTN</name>
<organism evidence="1 2">
    <name type="scientific">Paractinoplanes rishiriensis</name>
    <dbReference type="NCBI Taxonomy" id="1050105"/>
    <lineage>
        <taxon>Bacteria</taxon>
        <taxon>Bacillati</taxon>
        <taxon>Actinomycetota</taxon>
        <taxon>Actinomycetes</taxon>
        <taxon>Micromonosporales</taxon>
        <taxon>Micromonosporaceae</taxon>
        <taxon>Paractinoplanes</taxon>
    </lineage>
</organism>
<sequence>MTAIYAENPEGWTLLAPTGFPDERTLQDLVARAPDLLPLSGTPRVVVLGREVLLGSGYVDVLAIEPSGRPVVIEVKLRNNAESRRAVVAQVLAYAAGLHGASVEVFEHDILARHLGGRSLLDLVREAAQDEVANAEDFRANLHAALQSGSFRLVLVLDQVPQELVKLVGYLEAVTQDLVIDLVAVSSYDIAGRRVVVPQRVEPDRLPRVDVAISETTGKSRSPVGEVVAGLDAFRQRALTAPADHRQTLDKLVRWAERISEERLAEVGTYFGKRGEVVLLPRLLPERSGLASIYCWPDGKPSVQLWRSVFERRSPKSMARVTSATDGTEIGQGAMVLVITDGLLEALFDAYVEAKRGS</sequence>
<accession>A0A919N1R4</accession>
<evidence type="ECO:0000313" key="1">
    <source>
        <dbReference type="EMBL" id="GIF02141.1"/>
    </source>
</evidence>
<dbReference type="Proteomes" id="UP000636960">
    <property type="component" value="Unassembled WGS sequence"/>
</dbReference>
<dbReference type="EMBL" id="BOMV01000122">
    <property type="protein sequence ID" value="GIF02141.1"/>
    <property type="molecule type" value="Genomic_DNA"/>
</dbReference>
<dbReference type="Gene3D" id="3.40.1350.10">
    <property type="match status" value="1"/>
</dbReference>
<evidence type="ECO:0000313" key="2">
    <source>
        <dbReference type="Proteomes" id="UP000636960"/>
    </source>
</evidence>
<reference evidence="1" key="1">
    <citation type="submission" date="2021-01" db="EMBL/GenBank/DDBJ databases">
        <title>Whole genome shotgun sequence of Actinoplanes rishiriensis NBRC 108556.</title>
        <authorList>
            <person name="Komaki H."/>
            <person name="Tamura T."/>
        </authorList>
    </citation>
    <scope>NUCLEOTIDE SEQUENCE</scope>
    <source>
        <strain evidence="1">NBRC 108556</strain>
    </source>
</reference>
<gene>
    <name evidence="1" type="ORF">Ari01nite_96050</name>
</gene>
<proteinExistence type="predicted"/>